<protein>
    <recommendedName>
        <fullName evidence="3">Transposase</fullName>
    </recommendedName>
</protein>
<dbReference type="EMBL" id="CP077717">
    <property type="protein sequence ID" value="QXJ27568.1"/>
    <property type="molecule type" value="Genomic_DNA"/>
</dbReference>
<accession>A0A8F5GS71</accession>
<evidence type="ECO:0000313" key="2">
    <source>
        <dbReference type="Proteomes" id="UP000694018"/>
    </source>
</evidence>
<dbReference type="KEGG" id="sshi:J5U23_00435"/>
<evidence type="ECO:0008006" key="3">
    <source>
        <dbReference type="Google" id="ProtNLM"/>
    </source>
</evidence>
<organism evidence="1 2">
    <name type="scientific">Saccharolobus shibatae (strain ATCC 51178 / DSM 5389 / JCM 8931 / NBRC 15437 / B12)</name>
    <name type="common">Sulfolobus shibatae</name>
    <dbReference type="NCBI Taxonomy" id="523848"/>
    <lineage>
        <taxon>Archaea</taxon>
        <taxon>Thermoproteota</taxon>
        <taxon>Thermoprotei</taxon>
        <taxon>Sulfolobales</taxon>
        <taxon>Sulfolobaceae</taxon>
        <taxon>Saccharolobus</taxon>
    </lineage>
</organism>
<sequence length="40" mass="4410">MEGGYGVRWLVESLFPTVKHTFGESVRAISFAGQVIKAKL</sequence>
<dbReference type="AlphaFoldDB" id="A0A8F5GS71"/>
<name>A0A8F5GS71_SACSH</name>
<evidence type="ECO:0000313" key="1">
    <source>
        <dbReference type="EMBL" id="QXJ27568.1"/>
    </source>
</evidence>
<dbReference type="Proteomes" id="UP000694018">
    <property type="component" value="Chromosome"/>
</dbReference>
<reference evidence="1" key="1">
    <citation type="journal article" date="2021" name="Environ. Microbiol.">
        <title>New insights into the diversity and evolution of the archaeal mobilome from three complete genomes of Saccharolobus shibatae.</title>
        <authorList>
            <person name="Medvedeva S."/>
            <person name="Brandt D."/>
            <person name="Cvirkaite-Krupovic V."/>
            <person name="Liu Y."/>
            <person name="Severinov K."/>
            <person name="Ishino S."/>
            <person name="Ishino Y."/>
            <person name="Prangishvili D."/>
            <person name="Kalinowski J."/>
            <person name="Krupovic M."/>
        </authorList>
    </citation>
    <scope>NUCLEOTIDE SEQUENCE</scope>
    <source>
        <strain evidence="1">B12</strain>
    </source>
</reference>
<gene>
    <name evidence="1" type="ORF">J5U23_00435</name>
</gene>
<proteinExistence type="predicted"/>